<gene>
    <name evidence="1" type="ORF">OnM2_049040</name>
</gene>
<name>A0A420HTC8_9PEZI</name>
<dbReference type="STRING" id="212602.A0A420HTC8"/>
<accession>A0A420HTC8</accession>
<dbReference type="Proteomes" id="UP000286134">
    <property type="component" value="Unassembled WGS sequence"/>
</dbReference>
<dbReference type="EMBL" id="MCFK01004932">
    <property type="protein sequence ID" value="RKF60609.1"/>
    <property type="molecule type" value="Genomic_DNA"/>
</dbReference>
<organism evidence="1 2">
    <name type="scientific">Erysiphe neolycopersici</name>
    <dbReference type="NCBI Taxonomy" id="212602"/>
    <lineage>
        <taxon>Eukaryota</taxon>
        <taxon>Fungi</taxon>
        <taxon>Dikarya</taxon>
        <taxon>Ascomycota</taxon>
        <taxon>Pezizomycotina</taxon>
        <taxon>Leotiomycetes</taxon>
        <taxon>Erysiphales</taxon>
        <taxon>Erysiphaceae</taxon>
        <taxon>Erysiphe</taxon>
    </lineage>
</organism>
<evidence type="ECO:0000313" key="1">
    <source>
        <dbReference type="EMBL" id="RKF60609.1"/>
    </source>
</evidence>
<evidence type="ECO:0008006" key="3">
    <source>
        <dbReference type="Google" id="ProtNLM"/>
    </source>
</evidence>
<protein>
    <recommendedName>
        <fullName evidence="3">BTB domain-containing protein</fullName>
    </recommendedName>
</protein>
<comment type="caution">
    <text evidence="1">The sequence shown here is derived from an EMBL/GenBank/DDBJ whole genome shotgun (WGS) entry which is preliminary data.</text>
</comment>
<reference evidence="1 2" key="1">
    <citation type="journal article" date="2018" name="BMC Genomics">
        <title>Comparative genome analyses reveal sequence features reflecting distinct modes of host-adaptation between dicot and monocot powdery mildew.</title>
        <authorList>
            <person name="Wu Y."/>
            <person name="Ma X."/>
            <person name="Pan Z."/>
            <person name="Kale S.D."/>
            <person name="Song Y."/>
            <person name="King H."/>
            <person name="Zhang Q."/>
            <person name="Presley C."/>
            <person name="Deng X."/>
            <person name="Wei C.I."/>
            <person name="Xiao S."/>
        </authorList>
    </citation>
    <scope>NUCLEOTIDE SEQUENCE [LARGE SCALE GENOMIC DNA]</scope>
    <source>
        <strain evidence="1">UMSG2</strain>
    </source>
</reference>
<evidence type="ECO:0000313" key="2">
    <source>
        <dbReference type="Proteomes" id="UP000286134"/>
    </source>
</evidence>
<proteinExistence type="predicted"/>
<keyword evidence="2" id="KW-1185">Reference proteome</keyword>
<sequence>MGANKISVFVSQYTDPFLKLEFKEKKNKFYIPRFFLKDQVWYSNENKYTFVCSERVGHTFIHFLYTGEYQTLEIDDENMDESKTWMELRVAVQVLLTLSYWRFPKLEELVHSKIESLSKSIYIYDTLLLVDEELENAGLENTKDQEEWLENFLMTSLNVALEDKSVACTDLSIFKKLRHIRLIQFFATKFFKSFVSQVLIKNEDDQNSNVESQDTDYVSAMILTPTTSSSDEFESPAWEGRSCLRFSRE</sequence>
<dbReference type="AlphaFoldDB" id="A0A420HTC8"/>
<dbReference type="OrthoDB" id="3594103at2759"/>